<dbReference type="AlphaFoldDB" id="A0AAV3RPP1"/>
<dbReference type="InterPro" id="IPR013041">
    <property type="entry name" value="Clathrin_app_Ig-like_sf"/>
</dbReference>
<dbReference type="InterPro" id="IPR008152">
    <property type="entry name" value="Clathrin_a/b/g-adaptin_app_Ig"/>
</dbReference>
<accession>A0AAV3RPP1</accession>
<protein>
    <submittedName>
        <fullName evidence="8">Membrane traffic protein</fullName>
    </submittedName>
</protein>
<dbReference type="SUPFAM" id="SSF49348">
    <property type="entry name" value="Clathrin adaptor appendage domain"/>
    <property type="match status" value="1"/>
</dbReference>
<evidence type="ECO:0000256" key="6">
    <source>
        <dbReference type="ARBA" id="ARBA00023136"/>
    </source>
</evidence>
<evidence type="ECO:0000256" key="2">
    <source>
        <dbReference type="ARBA" id="ARBA00004555"/>
    </source>
</evidence>
<evidence type="ECO:0000256" key="3">
    <source>
        <dbReference type="ARBA" id="ARBA00022448"/>
    </source>
</evidence>
<dbReference type="GO" id="GO:0016192">
    <property type="term" value="P:vesicle-mediated transport"/>
    <property type="evidence" value="ECO:0007669"/>
    <property type="project" value="InterPro"/>
</dbReference>
<organism evidence="8 9">
    <name type="scientific">Lithospermum erythrorhizon</name>
    <name type="common">Purple gromwell</name>
    <name type="synonym">Lithospermum officinale var. erythrorhizon</name>
    <dbReference type="NCBI Taxonomy" id="34254"/>
    <lineage>
        <taxon>Eukaryota</taxon>
        <taxon>Viridiplantae</taxon>
        <taxon>Streptophyta</taxon>
        <taxon>Embryophyta</taxon>
        <taxon>Tracheophyta</taxon>
        <taxon>Spermatophyta</taxon>
        <taxon>Magnoliopsida</taxon>
        <taxon>eudicotyledons</taxon>
        <taxon>Gunneridae</taxon>
        <taxon>Pentapetalae</taxon>
        <taxon>asterids</taxon>
        <taxon>lamiids</taxon>
        <taxon>Boraginales</taxon>
        <taxon>Boraginaceae</taxon>
        <taxon>Boraginoideae</taxon>
        <taxon>Lithospermeae</taxon>
        <taxon>Lithospermum</taxon>
    </lineage>
</organism>
<keyword evidence="3" id="KW-0813">Transport</keyword>
<evidence type="ECO:0000256" key="4">
    <source>
        <dbReference type="ARBA" id="ARBA00022927"/>
    </source>
</evidence>
<dbReference type="GO" id="GO:0006886">
    <property type="term" value="P:intracellular protein transport"/>
    <property type="evidence" value="ECO:0007669"/>
    <property type="project" value="InterPro"/>
</dbReference>
<evidence type="ECO:0000256" key="1">
    <source>
        <dbReference type="ARBA" id="ARBA00004308"/>
    </source>
</evidence>
<dbReference type="Proteomes" id="UP001454036">
    <property type="component" value="Unassembled WGS sequence"/>
</dbReference>
<comment type="caution">
    <text evidence="8">The sequence shown here is derived from an EMBL/GenBank/DDBJ whole genome shotgun (WGS) entry which is preliminary data.</text>
</comment>
<keyword evidence="4" id="KW-0653">Protein transport</keyword>
<reference evidence="8 9" key="1">
    <citation type="submission" date="2024-01" db="EMBL/GenBank/DDBJ databases">
        <title>The complete chloroplast genome sequence of Lithospermum erythrorhizon: insights into the phylogenetic relationship among Boraginaceae species and the maternal lineages of purple gromwells.</title>
        <authorList>
            <person name="Okada T."/>
            <person name="Watanabe K."/>
        </authorList>
    </citation>
    <scope>NUCLEOTIDE SEQUENCE [LARGE SCALE GENOMIC DNA]</scope>
</reference>
<dbReference type="PANTHER" id="PTHR22780">
    <property type="entry name" value="ADAPTIN, ALPHA/GAMMA/EPSILON"/>
    <property type="match status" value="1"/>
</dbReference>
<keyword evidence="9" id="KW-1185">Reference proteome</keyword>
<name>A0AAV3RPP1_LITER</name>
<dbReference type="InterPro" id="IPR050840">
    <property type="entry name" value="Adaptor_Complx_Large_Subunit"/>
</dbReference>
<keyword evidence="6" id="KW-0472">Membrane</keyword>
<evidence type="ECO:0000259" key="7">
    <source>
        <dbReference type="PROSITE" id="PS50180"/>
    </source>
</evidence>
<evidence type="ECO:0000313" key="9">
    <source>
        <dbReference type="Proteomes" id="UP001454036"/>
    </source>
</evidence>
<dbReference type="Pfam" id="PF02883">
    <property type="entry name" value="Alpha_adaptinC2"/>
    <property type="match status" value="1"/>
</dbReference>
<dbReference type="Gene3D" id="2.60.40.1230">
    <property type="match status" value="1"/>
</dbReference>
<evidence type="ECO:0000256" key="5">
    <source>
        <dbReference type="ARBA" id="ARBA00023034"/>
    </source>
</evidence>
<comment type="subcellular location">
    <subcellularLocation>
        <location evidence="1">Endomembrane system</location>
    </subcellularLocation>
    <subcellularLocation>
        <location evidence="2">Golgi apparatus</location>
    </subcellularLocation>
</comment>
<dbReference type="SMART" id="SM00809">
    <property type="entry name" value="Alpha_adaptinC2"/>
    <property type="match status" value="1"/>
</dbReference>
<dbReference type="EMBL" id="BAABME010011235">
    <property type="protein sequence ID" value="GAA0183444.1"/>
    <property type="molecule type" value="Genomic_DNA"/>
</dbReference>
<sequence>MEEIIVSLIIHTCIAVGGDNMPKTLGVGLGWSSHVRSHSTGTPNAVGNICPTGRGLKTGIMMPCRSRRSDVLGSGGVNPGHGSIMGSNGAVKTTSPLVDLLDRSAEDDVPRPNLSGGDVPQDLLGIDLTPASSQSCMNQAQKSGTDVLLDLLSTGTPTDILSPPSAPSTQILSGGSSSTMDLLDSFPPISSMPDGNGPAYPSIVAFESNSLKVTFNFSKQQGNPQTVIEAHFSNKSPNVYTDFIFQAAVPKFLQLHLEPASSNTLPASGNESITQKFTNSQNGKHLQVIEPCLVA</sequence>
<dbReference type="PROSITE" id="PS50180">
    <property type="entry name" value="GAE"/>
    <property type="match status" value="1"/>
</dbReference>
<feature type="domain" description="GAE" evidence="7">
    <location>
        <begin position="198"/>
        <end position="295"/>
    </location>
</feature>
<proteinExistence type="predicted"/>
<evidence type="ECO:0000313" key="8">
    <source>
        <dbReference type="EMBL" id="GAA0183444.1"/>
    </source>
</evidence>
<keyword evidence="5" id="KW-0333">Golgi apparatus</keyword>
<dbReference type="GO" id="GO:0005794">
    <property type="term" value="C:Golgi apparatus"/>
    <property type="evidence" value="ECO:0007669"/>
    <property type="project" value="UniProtKB-SubCell"/>
</dbReference>
<gene>
    <name evidence="8" type="ORF">LIER_30853</name>
</gene>
<dbReference type="InterPro" id="IPR008153">
    <property type="entry name" value="GAE_dom"/>
</dbReference>